<accession>A0AAN6YCB5</accession>
<sequence length="87" mass="9328">MAFSYLSGNPYLCTIFLSAQLGLAALGSNDGMNTLSPVFPRGGMDPGQQNRTDSFRRNPASELEQTSPICLPALEGAFFLIISCHNS</sequence>
<dbReference type="AlphaFoldDB" id="A0AAN6YCB5"/>
<protein>
    <submittedName>
        <fullName evidence="1">Uncharacterized protein</fullName>
    </submittedName>
</protein>
<reference evidence="1" key="1">
    <citation type="journal article" date="2023" name="Mol. Phylogenet. Evol.">
        <title>Genome-scale phylogeny and comparative genomics of the fungal order Sordariales.</title>
        <authorList>
            <person name="Hensen N."/>
            <person name="Bonometti L."/>
            <person name="Westerberg I."/>
            <person name="Brannstrom I.O."/>
            <person name="Guillou S."/>
            <person name="Cros-Aarteil S."/>
            <person name="Calhoun S."/>
            <person name="Haridas S."/>
            <person name="Kuo A."/>
            <person name="Mondo S."/>
            <person name="Pangilinan J."/>
            <person name="Riley R."/>
            <person name="LaButti K."/>
            <person name="Andreopoulos B."/>
            <person name="Lipzen A."/>
            <person name="Chen C."/>
            <person name="Yan M."/>
            <person name="Daum C."/>
            <person name="Ng V."/>
            <person name="Clum A."/>
            <person name="Steindorff A."/>
            <person name="Ohm R.A."/>
            <person name="Martin F."/>
            <person name="Silar P."/>
            <person name="Natvig D.O."/>
            <person name="Lalanne C."/>
            <person name="Gautier V."/>
            <person name="Ament-Velasquez S.L."/>
            <person name="Kruys A."/>
            <person name="Hutchinson M.I."/>
            <person name="Powell A.J."/>
            <person name="Barry K."/>
            <person name="Miller A.N."/>
            <person name="Grigoriev I.V."/>
            <person name="Debuchy R."/>
            <person name="Gladieux P."/>
            <person name="Hiltunen Thoren M."/>
            <person name="Johannesson H."/>
        </authorList>
    </citation>
    <scope>NUCLEOTIDE SEQUENCE</scope>
    <source>
        <strain evidence="1">PSN293</strain>
    </source>
</reference>
<gene>
    <name evidence="1" type="ORF">QBC37DRAFT_419589</name>
</gene>
<keyword evidence="2" id="KW-1185">Reference proteome</keyword>
<dbReference type="EMBL" id="MU858082">
    <property type="protein sequence ID" value="KAK4215255.1"/>
    <property type="molecule type" value="Genomic_DNA"/>
</dbReference>
<comment type="caution">
    <text evidence="1">The sequence shown here is derived from an EMBL/GenBank/DDBJ whole genome shotgun (WGS) entry which is preliminary data.</text>
</comment>
<proteinExistence type="predicted"/>
<evidence type="ECO:0000313" key="2">
    <source>
        <dbReference type="Proteomes" id="UP001301769"/>
    </source>
</evidence>
<name>A0AAN6YCB5_9PEZI</name>
<evidence type="ECO:0000313" key="1">
    <source>
        <dbReference type="EMBL" id="KAK4215255.1"/>
    </source>
</evidence>
<organism evidence="1 2">
    <name type="scientific">Rhypophila decipiens</name>
    <dbReference type="NCBI Taxonomy" id="261697"/>
    <lineage>
        <taxon>Eukaryota</taxon>
        <taxon>Fungi</taxon>
        <taxon>Dikarya</taxon>
        <taxon>Ascomycota</taxon>
        <taxon>Pezizomycotina</taxon>
        <taxon>Sordariomycetes</taxon>
        <taxon>Sordariomycetidae</taxon>
        <taxon>Sordariales</taxon>
        <taxon>Naviculisporaceae</taxon>
        <taxon>Rhypophila</taxon>
    </lineage>
</organism>
<reference evidence="1" key="2">
    <citation type="submission" date="2023-05" db="EMBL/GenBank/DDBJ databases">
        <authorList>
            <consortium name="Lawrence Berkeley National Laboratory"/>
            <person name="Steindorff A."/>
            <person name="Hensen N."/>
            <person name="Bonometti L."/>
            <person name="Westerberg I."/>
            <person name="Brannstrom I.O."/>
            <person name="Guillou S."/>
            <person name="Cros-Aarteil S."/>
            <person name="Calhoun S."/>
            <person name="Haridas S."/>
            <person name="Kuo A."/>
            <person name="Mondo S."/>
            <person name="Pangilinan J."/>
            <person name="Riley R."/>
            <person name="Labutti K."/>
            <person name="Andreopoulos B."/>
            <person name="Lipzen A."/>
            <person name="Chen C."/>
            <person name="Yanf M."/>
            <person name="Daum C."/>
            <person name="Ng V."/>
            <person name="Clum A."/>
            <person name="Ohm R."/>
            <person name="Martin F."/>
            <person name="Silar P."/>
            <person name="Natvig D."/>
            <person name="Lalanne C."/>
            <person name="Gautier V."/>
            <person name="Ament-Velasquez S.L."/>
            <person name="Kruys A."/>
            <person name="Hutchinson M.I."/>
            <person name="Powell A.J."/>
            <person name="Barry K."/>
            <person name="Miller A.N."/>
            <person name="Grigoriev I.V."/>
            <person name="Debuchy R."/>
            <person name="Gladieux P."/>
            <person name="Thoren M.H."/>
            <person name="Johannesson H."/>
        </authorList>
    </citation>
    <scope>NUCLEOTIDE SEQUENCE</scope>
    <source>
        <strain evidence="1">PSN293</strain>
    </source>
</reference>
<dbReference type="Proteomes" id="UP001301769">
    <property type="component" value="Unassembled WGS sequence"/>
</dbReference>